<gene>
    <name evidence="1" type="ORF">ElyMa_000596800</name>
</gene>
<accession>A0AAV4G7E4</accession>
<protein>
    <submittedName>
        <fullName evidence="1">Uncharacterized protein</fullName>
    </submittedName>
</protein>
<organism evidence="1 2">
    <name type="scientific">Elysia marginata</name>
    <dbReference type="NCBI Taxonomy" id="1093978"/>
    <lineage>
        <taxon>Eukaryota</taxon>
        <taxon>Metazoa</taxon>
        <taxon>Spiralia</taxon>
        <taxon>Lophotrochozoa</taxon>
        <taxon>Mollusca</taxon>
        <taxon>Gastropoda</taxon>
        <taxon>Heterobranchia</taxon>
        <taxon>Euthyneura</taxon>
        <taxon>Panpulmonata</taxon>
        <taxon>Sacoglossa</taxon>
        <taxon>Placobranchoidea</taxon>
        <taxon>Plakobranchidae</taxon>
        <taxon>Elysia</taxon>
    </lineage>
</organism>
<sequence>MATPDLSLCLTHSLSVLTSFNSSSTISTSLSPTIPCALLVRVRGHHLQLTNQHHRNPHGGRAVVGCPAMIRTGAQGGSVEVSRGQG</sequence>
<name>A0AAV4G7E4_9GAST</name>
<dbReference type="Proteomes" id="UP000762676">
    <property type="component" value="Unassembled WGS sequence"/>
</dbReference>
<evidence type="ECO:0000313" key="1">
    <source>
        <dbReference type="EMBL" id="GFR81106.1"/>
    </source>
</evidence>
<evidence type="ECO:0000313" key="2">
    <source>
        <dbReference type="Proteomes" id="UP000762676"/>
    </source>
</evidence>
<dbReference type="EMBL" id="BMAT01001167">
    <property type="protein sequence ID" value="GFR81106.1"/>
    <property type="molecule type" value="Genomic_DNA"/>
</dbReference>
<keyword evidence="2" id="KW-1185">Reference proteome</keyword>
<proteinExistence type="predicted"/>
<comment type="caution">
    <text evidence="1">The sequence shown here is derived from an EMBL/GenBank/DDBJ whole genome shotgun (WGS) entry which is preliminary data.</text>
</comment>
<reference evidence="1 2" key="1">
    <citation type="journal article" date="2021" name="Elife">
        <title>Chloroplast acquisition without the gene transfer in kleptoplastic sea slugs, Plakobranchus ocellatus.</title>
        <authorList>
            <person name="Maeda T."/>
            <person name="Takahashi S."/>
            <person name="Yoshida T."/>
            <person name="Shimamura S."/>
            <person name="Takaki Y."/>
            <person name="Nagai Y."/>
            <person name="Toyoda A."/>
            <person name="Suzuki Y."/>
            <person name="Arimoto A."/>
            <person name="Ishii H."/>
            <person name="Satoh N."/>
            <person name="Nishiyama T."/>
            <person name="Hasebe M."/>
            <person name="Maruyama T."/>
            <person name="Minagawa J."/>
            <person name="Obokata J."/>
            <person name="Shigenobu S."/>
        </authorList>
    </citation>
    <scope>NUCLEOTIDE SEQUENCE [LARGE SCALE GENOMIC DNA]</scope>
</reference>
<dbReference type="AlphaFoldDB" id="A0AAV4G7E4"/>